<evidence type="ECO:0000256" key="14">
    <source>
        <dbReference type="ARBA" id="ARBA00045077"/>
    </source>
</evidence>
<comment type="cofactor">
    <cofactor evidence="1">
        <name>Cu(2+)</name>
        <dbReference type="ChEBI" id="CHEBI:29036"/>
    </cofactor>
</comment>
<evidence type="ECO:0000256" key="6">
    <source>
        <dbReference type="ARBA" id="ARBA00023001"/>
    </source>
</evidence>
<evidence type="ECO:0000256" key="5">
    <source>
        <dbReference type="ARBA" id="ARBA00022729"/>
    </source>
</evidence>
<comment type="catalytic activity">
    <reaction evidence="14">
        <text>[(1-&gt;4)-beta-D-glucosyl]n+m + reduced acceptor + O2 = 4-dehydro-beta-D-glucosyl-[(1-&gt;4)-beta-D-glucosyl]n-1 + [(1-&gt;4)-beta-D-glucosyl]m + acceptor + H2O.</text>
        <dbReference type="EC" id="1.14.99.56"/>
    </reaction>
</comment>
<evidence type="ECO:0000256" key="4">
    <source>
        <dbReference type="ARBA" id="ARBA00022723"/>
    </source>
</evidence>
<evidence type="ECO:0000256" key="12">
    <source>
        <dbReference type="ARBA" id="ARBA00023326"/>
    </source>
</evidence>
<dbReference type="OrthoDB" id="4849160at2759"/>
<feature type="compositionally biased region" description="Low complexity" evidence="16">
    <location>
        <begin position="245"/>
        <end position="303"/>
    </location>
</feature>
<evidence type="ECO:0000256" key="7">
    <source>
        <dbReference type="ARBA" id="ARBA00023002"/>
    </source>
</evidence>
<dbReference type="EMBL" id="KN819335">
    <property type="protein sequence ID" value="KIJ15795.1"/>
    <property type="molecule type" value="Genomic_DNA"/>
</dbReference>
<evidence type="ECO:0000259" key="18">
    <source>
        <dbReference type="Pfam" id="PF03443"/>
    </source>
</evidence>
<dbReference type="PANTHER" id="PTHR33353">
    <property type="entry name" value="PUTATIVE (AFU_ORTHOLOGUE AFUA_1G12560)-RELATED"/>
    <property type="match status" value="1"/>
</dbReference>
<evidence type="ECO:0000313" key="19">
    <source>
        <dbReference type="EMBL" id="KIJ15795.1"/>
    </source>
</evidence>
<evidence type="ECO:0000256" key="8">
    <source>
        <dbReference type="ARBA" id="ARBA00023008"/>
    </source>
</evidence>
<dbReference type="PANTHER" id="PTHR33353:SF10">
    <property type="entry name" value="ENDO-BETA-1,4-GLUCANASE D"/>
    <property type="match status" value="1"/>
</dbReference>
<accession>A0A0C9TJJ5</accession>
<keyword evidence="8" id="KW-0186">Copper</keyword>
<evidence type="ECO:0000256" key="9">
    <source>
        <dbReference type="ARBA" id="ARBA00023033"/>
    </source>
</evidence>
<evidence type="ECO:0000256" key="3">
    <source>
        <dbReference type="ARBA" id="ARBA00022525"/>
    </source>
</evidence>
<keyword evidence="9" id="KW-0503">Monooxygenase</keyword>
<keyword evidence="4" id="KW-0479">Metal-binding</keyword>
<dbReference type="GO" id="GO:0005576">
    <property type="term" value="C:extracellular region"/>
    <property type="evidence" value="ECO:0007669"/>
    <property type="project" value="UniProtKB-SubCell"/>
</dbReference>
<gene>
    <name evidence="19" type="ORF">PAXINDRAFT_168805</name>
</gene>
<keyword evidence="20" id="KW-1185">Reference proteome</keyword>
<proteinExistence type="inferred from homology"/>
<evidence type="ECO:0000256" key="15">
    <source>
        <dbReference type="ARBA" id="ARBA00047174"/>
    </source>
</evidence>
<evidence type="ECO:0000256" key="1">
    <source>
        <dbReference type="ARBA" id="ARBA00001973"/>
    </source>
</evidence>
<keyword evidence="11" id="KW-0119">Carbohydrate metabolism</keyword>
<feature type="region of interest" description="Disordered" evidence="16">
    <location>
        <begin position="196"/>
        <end position="225"/>
    </location>
</feature>
<evidence type="ECO:0000256" key="10">
    <source>
        <dbReference type="ARBA" id="ARBA00023157"/>
    </source>
</evidence>
<dbReference type="GO" id="GO:0004497">
    <property type="term" value="F:monooxygenase activity"/>
    <property type="evidence" value="ECO:0007669"/>
    <property type="project" value="UniProtKB-KW"/>
</dbReference>
<dbReference type="HOGENOM" id="CLU_031730_2_1_1"/>
<evidence type="ECO:0000256" key="17">
    <source>
        <dbReference type="SAM" id="SignalP"/>
    </source>
</evidence>
<feature type="signal peptide" evidence="17">
    <location>
        <begin position="1"/>
        <end position="17"/>
    </location>
</feature>
<sequence>MIAFAVLSLLLPTLVSAHGYVAQVTIDGTVYKGNPVGTTPTVDSVIRQVNTNSPVKGATNPDINCGAGAQLAKDVANANPGSTVEVLWSGGTSGTSPWPHNTGPIMHYMAKCDGSCASYNSTNAEWFKISELGLESNDQTWYQAQLQSGSPATVTIPSTLAAGNYLLRSEIIALQLAVTEGGAEFYPACIQLSVGGSQTGGPTSSEEVTFPGGYTDTDPGILTPNIYNPPITYTFPGPPVAAFVSGGSSSSGSGSGSSASPSSSPTPSSAPSTHSPTPSSPANVGGSPPPSSASSSPTPTPTSGGSGSTCRRKRSLTSGAQTNVNASSKSRMHKRRLGGSH</sequence>
<feature type="compositionally biased region" description="Polar residues" evidence="16">
    <location>
        <begin position="196"/>
        <end position="207"/>
    </location>
</feature>
<evidence type="ECO:0000256" key="2">
    <source>
        <dbReference type="ARBA" id="ARBA00004613"/>
    </source>
</evidence>
<dbReference type="AlphaFoldDB" id="A0A0C9TJJ5"/>
<keyword evidence="6" id="KW-0136">Cellulose degradation</keyword>
<protein>
    <recommendedName>
        <fullName evidence="15">lytic cellulose monooxygenase (C4-dehydrogenating)</fullName>
        <ecNumber evidence="15">1.14.99.56</ecNumber>
    </recommendedName>
</protein>
<dbReference type="GO" id="GO:0030245">
    <property type="term" value="P:cellulose catabolic process"/>
    <property type="evidence" value="ECO:0007669"/>
    <property type="project" value="UniProtKB-KW"/>
</dbReference>
<feature type="compositionally biased region" description="Basic residues" evidence="16">
    <location>
        <begin position="330"/>
        <end position="341"/>
    </location>
</feature>
<dbReference type="Gene3D" id="2.70.50.70">
    <property type="match status" value="1"/>
</dbReference>
<comment type="subcellular location">
    <subcellularLocation>
        <location evidence="2">Secreted</location>
    </subcellularLocation>
</comment>
<feature type="compositionally biased region" description="Polar residues" evidence="16">
    <location>
        <begin position="316"/>
        <end position="329"/>
    </location>
</feature>
<dbReference type="Pfam" id="PF03443">
    <property type="entry name" value="AA9"/>
    <property type="match status" value="1"/>
</dbReference>
<evidence type="ECO:0000256" key="13">
    <source>
        <dbReference type="ARBA" id="ARBA00044502"/>
    </source>
</evidence>
<keyword evidence="3" id="KW-0964">Secreted</keyword>
<dbReference type="InterPro" id="IPR049892">
    <property type="entry name" value="AA9"/>
</dbReference>
<evidence type="ECO:0000256" key="16">
    <source>
        <dbReference type="SAM" id="MobiDB-lite"/>
    </source>
</evidence>
<evidence type="ECO:0000313" key="20">
    <source>
        <dbReference type="Proteomes" id="UP000053647"/>
    </source>
</evidence>
<dbReference type="Proteomes" id="UP000053647">
    <property type="component" value="Unassembled WGS sequence"/>
</dbReference>
<dbReference type="InterPro" id="IPR005103">
    <property type="entry name" value="AA9_LPMO"/>
</dbReference>
<reference evidence="20" key="2">
    <citation type="submission" date="2015-01" db="EMBL/GenBank/DDBJ databases">
        <title>Evolutionary Origins and Diversification of the Mycorrhizal Mutualists.</title>
        <authorList>
            <consortium name="DOE Joint Genome Institute"/>
            <consortium name="Mycorrhizal Genomics Consortium"/>
            <person name="Kohler A."/>
            <person name="Kuo A."/>
            <person name="Nagy L.G."/>
            <person name="Floudas D."/>
            <person name="Copeland A."/>
            <person name="Barry K.W."/>
            <person name="Cichocki N."/>
            <person name="Veneault-Fourrey C."/>
            <person name="LaButti K."/>
            <person name="Lindquist E.A."/>
            <person name="Lipzen A."/>
            <person name="Lundell T."/>
            <person name="Morin E."/>
            <person name="Murat C."/>
            <person name="Riley R."/>
            <person name="Ohm R."/>
            <person name="Sun H."/>
            <person name="Tunlid A."/>
            <person name="Henrissat B."/>
            <person name="Grigoriev I.V."/>
            <person name="Hibbett D.S."/>
            <person name="Martin F."/>
        </authorList>
    </citation>
    <scope>NUCLEOTIDE SEQUENCE [LARGE SCALE GENOMIC DNA]</scope>
    <source>
        <strain evidence="20">ATCC 200175</strain>
    </source>
</reference>
<keyword evidence="12" id="KW-0624">Polysaccharide degradation</keyword>
<dbReference type="CDD" id="cd21175">
    <property type="entry name" value="LPMO_AA9"/>
    <property type="match status" value="1"/>
</dbReference>
<evidence type="ECO:0000256" key="11">
    <source>
        <dbReference type="ARBA" id="ARBA00023277"/>
    </source>
</evidence>
<name>A0A0C9TJJ5_PAXIN</name>
<organism evidence="19 20">
    <name type="scientific">Paxillus involutus ATCC 200175</name>
    <dbReference type="NCBI Taxonomy" id="664439"/>
    <lineage>
        <taxon>Eukaryota</taxon>
        <taxon>Fungi</taxon>
        <taxon>Dikarya</taxon>
        <taxon>Basidiomycota</taxon>
        <taxon>Agaricomycotina</taxon>
        <taxon>Agaricomycetes</taxon>
        <taxon>Agaricomycetidae</taxon>
        <taxon>Boletales</taxon>
        <taxon>Paxilineae</taxon>
        <taxon>Paxillaceae</taxon>
        <taxon>Paxillus</taxon>
    </lineage>
</organism>
<keyword evidence="7" id="KW-0560">Oxidoreductase</keyword>
<dbReference type="EC" id="1.14.99.56" evidence="15"/>
<reference evidence="19 20" key="1">
    <citation type="submission" date="2014-06" db="EMBL/GenBank/DDBJ databases">
        <authorList>
            <consortium name="DOE Joint Genome Institute"/>
            <person name="Kuo A."/>
            <person name="Kohler A."/>
            <person name="Nagy L.G."/>
            <person name="Floudas D."/>
            <person name="Copeland A."/>
            <person name="Barry K.W."/>
            <person name="Cichocki N."/>
            <person name="Veneault-Fourrey C."/>
            <person name="LaButti K."/>
            <person name="Lindquist E.A."/>
            <person name="Lipzen A."/>
            <person name="Lundell T."/>
            <person name="Morin E."/>
            <person name="Murat C."/>
            <person name="Sun H."/>
            <person name="Tunlid A."/>
            <person name="Henrissat B."/>
            <person name="Grigoriev I.V."/>
            <person name="Hibbett D.S."/>
            <person name="Martin F."/>
            <person name="Nordberg H.P."/>
            <person name="Cantor M.N."/>
            <person name="Hua S.X."/>
        </authorList>
    </citation>
    <scope>NUCLEOTIDE SEQUENCE [LARGE SCALE GENOMIC DNA]</scope>
    <source>
        <strain evidence="19 20">ATCC 200175</strain>
    </source>
</reference>
<keyword evidence="5 17" id="KW-0732">Signal</keyword>
<comment type="similarity">
    <text evidence="13">Belongs to the polysaccharide monooxygenase AA9 family.</text>
</comment>
<dbReference type="GO" id="GO:0046872">
    <property type="term" value="F:metal ion binding"/>
    <property type="evidence" value="ECO:0007669"/>
    <property type="project" value="UniProtKB-KW"/>
</dbReference>
<feature type="chain" id="PRO_5002213788" description="lytic cellulose monooxygenase (C4-dehydrogenating)" evidence="17">
    <location>
        <begin position="18"/>
        <end position="341"/>
    </location>
</feature>
<keyword evidence="10" id="KW-1015">Disulfide bond</keyword>
<feature type="region of interest" description="Disordered" evidence="16">
    <location>
        <begin position="245"/>
        <end position="341"/>
    </location>
</feature>
<feature type="domain" description="Auxiliary Activity family 9 catalytic" evidence="18">
    <location>
        <begin position="18"/>
        <end position="229"/>
    </location>
</feature>